<feature type="transmembrane region" description="Helical" evidence="2">
    <location>
        <begin position="66"/>
        <end position="85"/>
    </location>
</feature>
<keyword evidence="1" id="KW-0175">Coiled coil</keyword>
<dbReference type="Proteomes" id="UP001610335">
    <property type="component" value="Unassembled WGS sequence"/>
</dbReference>
<organism evidence="3 4">
    <name type="scientific">Aspergillus cavernicola</name>
    <dbReference type="NCBI Taxonomy" id="176166"/>
    <lineage>
        <taxon>Eukaryota</taxon>
        <taxon>Fungi</taxon>
        <taxon>Dikarya</taxon>
        <taxon>Ascomycota</taxon>
        <taxon>Pezizomycotina</taxon>
        <taxon>Eurotiomycetes</taxon>
        <taxon>Eurotiomycetidae</taxon>
        <taxon>Eurotiales</taxon>
        <taxon>Aspergillaceae</taxon>
        <taxon>Aspergillus</taxon>
        <taxon>Aspergillus subgen. Nidulantes</taxon>
    </lineage>
</organism>
<protein>
    <submittedName>
        <fullName evidence="3">Uncharacterized protein</fullName>
    </submittedName>
</protein>
<reference evidence="3 4" key="1">
    <citation type="submission" date="2024-07" db="EMBL/GenBank/DDBJ databases">
        <title>Section-level genome sequencing and comparative genomics of Aspergillus sections Usti and Cavernicolus.</title>
        <authorList>
            <consortium name="Lawrence Berkeley National Laboratory"/>
            <person name="Nybo J.L."/>
            <person name="Vesth T.C."/>
            <person name="Theobald S."/>
            <person name="Frisvad J.C."/>
            <person name="Larsen T.O."/>
            <person name="Kjaerboelling I."/>
            <person name="Rothschild-Mancinelli K."/>
            <person name="Lyhne E.K."/>
            <person name="Kogle M.E."/>
            <person name="Barry K."/>
            <person name="Clum A."/>
            <person name="Na H."/>
            <person name="Ledsgaard L."/>
            <person name="Lin J."/>
            <person name="Lipzen A."/>
            <person name="Kuo A."/>
            <person name="Riley R."/>
            <person name="Mondo S."/>
            <person name="LaButti K."/>
            <person name="Haridas S."/>
            <person name="Pangalinan J."/>
            <person name="Salamov A.A."/>
            <person name="Simmons B.A."/>
            <person name="Magnuson J.K."/>
            <person name="Chen J."/>
            <person name="Drula E."/>
            <person name="Henrissat B."/>
            <person name="Wiebenga A."/>
            <person name="Lubbers R.J."/>
            <person name="Gomes A.C."/>
            <person name="Makela M.R."/>
            <person name="Stajich J."/>
            <person name="Grigoriev I.V."/>
            <person name="Mortensen U.H."/>
            <person name="De vries R.P."/>
            <person name="Baker S.E."/>
            <person name="Andersen M.R."/>
        </authorList>
    </citation>
    <scope>NUCLEOTIDE SEQUENCE [LARGE SCALE GENOMIC DNA]</scope>
    <source>
        <strain evidence="3 4">CBS 600.67</strain>
    </source>
</reference>
<keyword evidence="4" id="KW-1185">Reference proteome</keyword>
<dbReference type="PANTHER" id="PTHR37490">
    <property type="entry name" value="EXPRESSED PROTEIN"/>
    <property type="match status" value="1"/>
</dbReference>
<name>A0ABR4IVQ1_9EURO</name>
<keyword evidence="2" id="KW-1133">Transmembrane helix</keyword>
<evidence type="ECO:0000313" key="4">
    <source>
        <dbReference type="Proteomes" id="UP001610335"/>
    </source>
</evidence>
<proteinExistence type="predicted"/>
<evidence type="ECO:0000256" key="2">
    <source>
        <dbReference type="SAM" id="Phobius"/>
    </source>
</evidence>
<evidence type="ECO:0000313" key="3">
    <source>
        <dbReference type="EMBL" id="KAL2831825.1"/>
    </source>
</evidence>
<evidence type="ECO:0000256" key="1">
    <source>
        <dbReference type="SAM" id="Coils"/>
    </source>
</evidence>
<dbReference type="EMBL" id="JBFXLS010000008">
    <property type="protein sequence ID" value="KAL2831825.1"/>
    <property type="molecule type" value="Genomic_DNA"/>
</dbReference>
<gene>
    <name evidence="3" type="ORF">BDW59DRAFT_125725</name>
</gene>
<sequence>MSIAQFELSVSLALRKLSLSTTRTIHVVSARGFYHDLTTLPQALRTHCVFLTLSISIRLMAPTRRFVPLLGFGFFFFLLYGIYTLSKQWPRMSQTVGLGELVATPSATPSGLWNITSAITKEPYAPRPHYIAGAPRPEGYEYTKVLVVPRTNYEDTSWMEFEIPEWQFAVYVVDDPSAPLHPPKNKGHEVMVYLSYIIEHYDELPDIIAFMHSHQFAWHNDDLLNGDAAEVLQRLRPERVIREGYMNLRCGWGPGCPDWLHPGTLEENESKQEEIMLARSWGEIFPDDPIPDVLAQPCCAQFAVSRERVLAIPRARFVFYRDWILRTELSDYISGRIWEYLWHVVFTGQNVVCPKEHICYCDGYGVCFGGEDEYNAFRNLDSERESMEEELRRWRSRANVIEAARHRGTLGEKSHLTIPEPGRDVELEEQIAQKEQLKEDLFSNATLRGEDPHARALEAAMR</sequence>
<accession>A0ABR4IVQ1</accession>
<dbReference type="PANTHER" id="PTHR37490:SF3">
    <property type="entry name" value="DUF3431 DOMAIN CONTAINING PROTEIN"/>
    <property type="match status" value="1"/>
</dbReference>
<keyword evidence="2" id="KW-0472">Membrane</keyword>
<dbReference type="InterPro" id="IPR021838">
    <property type="entry name" value="DUF3431"/>
</dbReference>
<dbReference type="Pfam" id="PF11913">
    <property type="entry name" value="DUF3431"/>
    <property type="match status" value="1"/>
</dbReference>
<comment type="caution">
    <text evidence="3">The sequence shown here is derived from an EMBL/GenBank/DDBJ whole genome shotgun (WGS) entry which is preliminary data.</text>
</comment>
<keyword evidence="2" id="KW-0812">Transmembrane</keyword>
<feature type="coiled-coil region" evidence="1">
    <location>
        <begin position="377"/>
        <end position="404"/>
    </location>
</feature>